<dbReference type="InterPro" id="IPR056884">
    <property type="entry name" value="NPHP3-like_N"/>
</dbReference>
<dbReference type="InterPro" id="IPR027417">
    <property type="entry name" value="P-loop_NTPase"/>
</dbReference>
<dbReference type="SMART" id="SM00320">
    <property type="entry name" value="WD40"/>
    <property type="match status" value="3"/>
</dbReference>
<dbReference type="Pfam" id="PF24883">
    <property type="entry name" value="NPHP3_N"/>
    <property type="match status" value="1"/>
</dbReference>
<name>A0A0C3B8F3_SERVB</name>
<feature type="region of interest" description="Disordered" evidence="4">
    <location>
        <begin position="1"/>
        <end position="33"/>
    </location>
</feature>
<keyword evidence="2" id="KW-0677">Repeat</keyword>
<keyword evidence="7" id="KW-1185">Reference proteome</keyword>
<dbReference type="InterPro" id="IPR015943">
    <property type="entry name" value="WD40/YVTN_repeat-like_dom_sf"/>
</dbReference>
<dbReference type="InterPro" id="IPR001680">
    <property type="entry name" value="WD40_rpt"/>
</dbReference>
<protein>
    <recommendedName>
        <fullName evidence="5">Nephrocystin 3-like N-terminal domain-containing protein</fullName>
    </recommendedName>
</protein>
<evidence type="ECO:0000259" key="5">
    <source>
        <dbReference type="Pfam" id="PF24883"/>
    </source>
</evidence>
<evidence type="ECO:0000313" key="6">
    <source>
        <dbReference type="EMBL" id="KIM27741.1"/>
    </source>
</evidence>
<dbReference type="Gene3D" id="3.40.50.300">
    <property type="entry name" value="P-loop containing nucleotide triphosphate hydrolases"/>
    <property type="match status" value="1"/>
</dbReference>
<feature type="domain" description="Nephrocystin 3-like N-terminal" evidence="5">
    <location>
        <begin position="241"/>
        <end position="394"/>
    </location>
</feature>
<evidence type="ECO:0000313" key="7">
    <source>
        <dbReference type="Proteomes" id="UP000054097"/>
    </source>
</evidence>
<reference evidence="6 7" key="1">
    <citation type="submission" date="2014-04" db="EMBL/GenBank/DDBJ databases">
        <authorList>
            <consortium name="DOE Joint Genome Institute"/>
            <person name="Kuo A."/>
            <person name="Zuccaro A."/>
            <person name="Kohler A."/>
            <person name="Nagy L.G."/>
            <person name="Floudas D."/>
            <person name="Copeland A."/>
            <person name="Barry K.W."/>
            <person name="Cichocki N."/>
            <person name="Veneault-Fourrey C."/>
            <person name="LaButti K."/>
            <person name="Lindquist E.A."/>
            <person name="Lipzen A."/>
            <person name="Lundell T."/>
            <person name="Morin E."/>
            <person name="Murat C."/>
            <person name="Sun H."/>
            <person name="Tunlid A."/>
            <person name="Henrissat B."/>
            <person name="Grigoriev I.V."/>
            <person name="Hibbett D.S."/>
            <person name="Martin F."/>
            <person name="Nordberg H.P."/>
            <person name="Cantor M.N."/>
            <person name="Hua S.X."/>
        </authorList>
    </citation>
    <scope>NUCLEOTIDE SEQUENCE [LARGE SCALE GENOMIC DNA]</scope>
    <source>
        <strain evidence="6 7">MAFF 305830</strain>
    </source>
</reference>
<dbReference type="AlphaFoldDB" id="A0A0C3B8F3"/>
<sequence length="1123" mass="124923">MLTKLQKQKSPPGGPSPSPPPASPDNRTAAARSERQYEILRDGSIVFFATVKDVSEATEVLAPLKATCGLLVRALEMTKSINDNKKNLLEFQRTLGIHLNFFVTYKPKDGRTHDLVERATQPYKTELEAICEEVSKEADKMKPGFTAIMKRIGRSRIDVDQQKTWNDRLNTAHKTLTTAFQITISSQLGDISQDVKAIGKDIKSISASRPANFARESLNRLFYGRDLDGCDPGTRTEVLDRIRQWATGNGASKQLLWLYGAEGVGKTSVAVTMYKEWEDKNLLGGRFFFSKDAKTTSTTHEFCHVVARDLAAHIQSLQSTIEAAIKATSKGHFGLEQQLSKTIIEPLSQYEEPVIIVIDGLDAVPDPHMRHRFLVCLMKELPRAPKLKIFLSSRREMDIEEALDDPNLVEQLVELTNISNGEIHPDITLYIEKRVKSPNTDEGPQTRQSSIVASLSAGSFVWLVPAIFLLKNSRSKSELIRRINNPEPPDHLTYLYHMSLAQIVHGMWPAGLKMELLSIIIATLEPMSLRTVCSFVSYKDNDIKLMLQKGFGGLVKSGDVDAPVRIRHSSFRDFCTDNTRAKEFYVDLTAAHVLMATKCFEILRPHLHYNVLNIDLPDDNPELDFPPMVLPRNEHIRDLERALKKALYPIAGSKSSPVMYASSYWPYHVAEALHDDNLVAQVVEFLSTQLLCWLELMSWRGGVHEAVDGLATLQAALDSRVSSDARLIEMKSMVSQAYSFIQSNIETIEHSALHVYCSALGLSTENSPLVQHYRTIYKDRCPVATIVQRDLPKVDPMSNGSPAVLEISPNGQLVAVSNGDFTIELRQLSQLETPGRVLSGHEDRITSLSFSHDSRLLAAGSANGQVRIWNIESGSQIHLIEQVGSISRIEFARDGSSFLVISINSRAKMSSTLRVWNLPIGGQTPSVRFTCKEPFEVATFSLDGTLVAAVTGQGVFEVRNATSGDLVSTGSTNMQPSSIIFSPDASRIAISDGLRVHLWSLTDVPSRMMEVERTRGARDHALAISSNGKYLIHGSTVWDIEIPSSPSLWSGRRLPRPLQQYNGSLLTYEDGWIYSAHPRGPLVEIPPTYDFPRGIPWRAHGSLVLFALNDRIVMVDCSPLLPS</sequence>
<reference evidence="7" key="2">
    <citation type="submission" date="2015-01" db="EMBL/GenBank/DDBJ databases">
        <title>Evolutionary Origins and Diversification of the Mycorrhizal Mutualists.</title>
        <authorList>
            <consortium name="DOE Joint Genome Institute"/>
            <consortium name="Mycorrhizal Genomics Consortium"/>
            <person name="Kohler A."/>
            <person name="Kuo A."/>
            <person name="Nagy L.G."/>
            <person name="Floudas D."/>
            <person name="Copeland A."/>
            <person name="Barry K.W."/>
            <person name="Cichocki N."/>
            <person name="Veneault-Fourrey C."/>
            <person name="LaButti K."/>
            <person name="Lindquist E.A."/>
            <person name="Lipzen A."/>
            <person name="Lundell T."/>
            <person name="Morin E."/>
            <person name="Murat C."/>
            <person name="Riley R."/>
            <person name="Ohm R."/>
            <person name="Sun H."/>
            <person name="Tunlid A."/>
            <person name="Henrissat B."/>
            <person name="Grigoriev I.V."/>
            <person name="Hibbett D.S."/>
            <person name="Martin F."/>
        </authorList>
    </citation>
    <scope>NUCLEOTIDE SEQUENCE [LARGE SCALE GENOMIC DNA]</scope>
    <source>
        <strain evidence="7">MAFF 305830</strain>
    </source>
</reference>
<dbReference type="PANTHER" id="PTHR10039:SF17">
    <property type="entry name" value="FUNGAL STAND N-TERMINAL GOODBYE DOMAIN-CONTAINING PROTEIN-RELATED"/>
    <property type="match status" value="1"/>
</dbReference>
<gene>
    <name evidence="6" type="ORF">M408DRAFT_24379</name>
</gene>
<evidence type="ECO:0000256" key="3">
    <source>
        <dbReference type="PROSITE-ProRule" id="PRU00221"/>
    </source>
</evidence>
<dbReference type="SUPFAM" id="SSF52540">
    <property type="entry name" value="P-loop containing nucleoside triphosphate hydrolases"/>
    <property type="match status" value="1"/>
</dbReference>
<dbReference type="HOGENOM" id="CLU_000288_6_5_1"/>
<proteinExistence type="predicted"/>
<evidence type="ECO:0000256" key="4">
    <source>
        <dbReference type="SAM" id="MobiDB-lite"/>
    </source>
</evidence>
<feature type="repeat" description="WD" evidence="3">
    <location>
        <begin position="838"/>
        <end position="879"/>
    </location>
</feature>
<dbReference type="EMBL" id="KN824297">
    <property type="protein sequence ID" value="KIM27741.1"/>
    <property type="molecule type" value="Genomic_DNA"/>
</dbReference>
<dbReference type="SUPFAM" id="SSF50978">
    <property type="entry name" value="WD40 repeat-like"/>
    <property type="match status" value="1"/>
</dbReference>
<feature type="compositionally biased region" description="Pro residues" evidence="4">
    <location>
        <begin position="12"/>
        <end position="23"/>
    </location>
</feature>
<dbReference type="STRING" id="933852.A0A0C3B8F3"/>
<dbReference type="PROSITE" id="PS00678">
    <property type="entry name" value="WD_REPEATS_1"/>
    <property type="match status" value="1"/>
</dbReference>
<dbReference type="InterPro" id="IPR019775">
    <property type="entry name" value="WD40_repeat_CS"/>
</dbReference>
<keyword evidence="1 3" id="KW-0853">WD repeat</keyword>
<dbReference type="PROSITE" id="PS50082">
    <property type="entry name" value="WD_REPEATS_2"/>
    <property type="match status" value="1"/>
</dbReference>
<dbReference type="Gene3D" id="2.130.10.10">
    <property type="entry name" value="YVTN repeat-like/Quinoprotein amine dehydrogenase"/>
    <property type="match status" value="2"/>
</dbReference>
<dbReference type="Pfam" id="PF00400">
    <property type="entry name" value="WD40"/>
    <property type="match status" value="1"/>
</dbReference>
<dbReference type="InterPro" id="IPR036322">
    <property type="entry name" value="WD40_repeat_dom_sf"/>
</dbReference>
<dbReference type="PROSITE" id="PS50294">
    <property type="entry name" value="WD_REPEATS_REGION"/>
    <property type="match status" value="1"/>
</dbReference>
<evidence type="ECO:0000256" key="1">
    <source>
        <dbReference type="ARBA" id="ARBA00022574"/>
    </source>
</evidence>
<evidence type="ECO:0000256" key="2">
    <source>
        <dbReference type="ARBA" id="ARBA00022737"/>
    </source>
</evidence>
<dbReference type="Proteomes" id="UP000054097">
    <property type="component" value="Unassembled WGS sequence"/>
</dbReference>
<dbReference type="OrthoDB" id="4760524at2759"/>
<accession>A0A0C3B8F3</accession>
<dbReference type="PANTHER" id="PTHR10039">
    <property type="entry name" value="AMELOGENIN"/>
    <property type="match status" value="1"/>
</dbReference>
<organism evidence="6 7">
    <name type="scientific">Serendipita vermifera MAFF 305830</name>
    <dbReference type="NCBI Taxonomy" id="933852"/>
    <lineage>
        <taxon>Eukaryota</taxon>
        <taxon>Fungi</taxon>
        <taxon>Dikarya</taxon>
        <taxon>Basidiomycota</taxon>
        <taxon>Agaricomycotina</taxon>
        <taxon>Agaricomycetes</taxon>
        <taxon>Sebacinales</taxon>
        <taxon>Serendipitaceae</taxon>
        <taxon>Serendipita</taxon>
    </lineage>
</organism>